<organism evidence="2 3">
    <name type="scientific">Ridgeia piscesae</name>
    <name type="common">Tubeworm</name>
    <dbReference type="NCBI Taxonomy" id="27915"/>
    <lineage>
        <taxon>Eukaryota</taxon>
        <taxon>Metazoa</taxon>
        <taxon>Spiralia</taxon>
        <taxon>Lophotrochozoa</taxon>
        <taxon>Annelida</taxon>
        <taxon>Polychaeta</taxon>
        <taxon>Sedentaria</taxon>
        <taxon>Canalipalpata</taxon>
        <taxon>Sabellida</taxon>
        <taxon>Siboglinidae</taxon>
        <taxon>Ridgeia</taxon>
    </lineage>
</organism>
<keyword evidence="3" id="KW-1185">Reference proteome</keyword>
<keyword evidence="1" id="KW-1133">Transmembrane helix</keyword>
<dbReference type="EMBL" id="JAODUO010000360">
    <property type="protein sequence ID" value="KAK2182241.1"/>
    <property type="molecule type" value="Genomic_DNA"/>
</dbReference>
<feature type="transmembrane region" description="Helical" evidence="1">
    <location>
        <begin position="155"/>
        <end position="174"/>
    </location>
</feature>
<evidence type="ECO:0000256" key="1">
    <source>
        <dbReference type="SAM" id="Phobius"/>
    </source>
</evidence>
<feature type="transmembrane region" description="Helical" evidence="1">
    <location>
        <begin position="108"/>
        <end position="135"/>
    </location>
</feature>
<keyword evidence="1" id="KW-0472">Membrane</keyword>
<accession>A0AAD9L396</accession>
<dbReference type="Pfam" id="PF11028">
    <property type="entry name" value="TMEM260-like"/>
    <property type="match status" value="1"/>
</dbReference>
<dbReference type="AlphaFoldDB" id="A0AAD9L396"/>
<proteinExistence type="predicted"/>
<dbReference type="InterPro" id="IPR052724">
    <property type="entry name" value="GT117_domain-containing"/>
</dbReference>
<gene>
    <name evidence="2" type="ORF">NP493_359g00020</name>
</gene>
<dbReference type="PANTHER" id="PTHR16214:SF3">
    <property type="entry name" value="TRANSMEMBRANE PROTEIN 260"/>
    <property type="match status" value="1"/>
</dbReference>
<name>A0AAD9L396_RIDPI</name>
<reference evidence="2" key="1">
    <citation type="journal article" date="2023" name="Mol. Biol. Evol.">
        <title>Third-Generation Sequencing Reveals the Adaptive Role of the Epigenome in Three Deep-Sea Polychaetes.</title>
        <authorList>
            <person name="Perez M."/>
            <person name="Aroh O."/>
            <person name="Sun Y."/>
            <person name="Lan Y."/>
            <person name="Juniper S.K."/>
            <person name="Young C.R."/>
            <person name="Angers B."/>
            <person name="Qian P.Y."/>
        </authorList>
    </citation>
    <scope>NUCLEOTIDE SEQUENCE</scope>
    <source>
        <strain evidence="2">R07B-5</strain>
    </source>
</reference>
<comment type="caution">
    <text evidence="2">The sequence shown here is derived from an EMBL/GenBank/DDBJ whole genome shotgun (WGS) entry which is preliminary data.</text>
</comment>
<feature type="transmembrane region" description="Helical" evidence="1">
    <location>
        <begin position="285"/>
        <end position="306"/>
    </location>
</feature>
<sequence length="685" mass="77173">MKTLHPSVPGGDSGELIISANEVGVCIFGVGPPTPGYPLFTIVCVYQVTHPLLLCTKSPTPGYPRITILCVYQVAHPPGYPLFTMCAKLSMLLLPFGSPAQRVNLLNAVFSALAAAVLQLCVLRLTSGCIASSLLTTGLFALSRLTWTWSVTAEVFGLNNLFVAVLMLLVVLFESSLHDTDNMSKLATLGAFTCALALTNQHTVVVYVACIAFWVLYHLWRAQALDLPLMGHLVGAFAVGLLPYVYLPVASTLNIARWTWGDQRTVFGFVTHLLRTEKKPCQRSSVLLFVAMFGVYTGLFAWRANLDTTNPLLRGVVERFWIQSDILVAALAGIAYSPTCRWISEKCLRVDHKSSILPILGATSLITLQLTLNFHACDQSDNYVVHDFALRILESMPKDAIILSKGDLPTNSLRYFHLCENKRPDLQILDVEVLSYVWSLPMLQKFYPGIKFPGDFWYLTNKKWPDGLRSFNFASLLDANIDRRPVFVCIGMQTLDSSWHPAYQLWPYGVCERVQRSSTLFDSWLWLNSTKQFANTSWEKVANDEMWHAKIASAFFMYRQAEQLKDETSQAQLLVDSYELYLLAIRMNQNVQLAAGRDSFPSFWHRNFALVCERLLHLDHALDKVNLCKQSIAHFERYLAMEPHDSDADKIQEAIESLKPRVDVLRKMARAQEKLGEVLERRSNT</sequence>
<feature type="transmembrane region" description="Helical" evidence="1">
    <location>
        <begin position="229"/>
        <end position="247"/>
    </location>
</feature>
<protein>
    <recommendedName>
        <fullName evidence="4">Transmembrane protein 260</fullName>
    </recommendedName>
</protein>
<dbReference type="InterPro" id="IPR021280">
    <property type="entry name" value="TMEM260-like"/>
</dbReference>
<evidence type="ECO:0000313" key="3">
    <source>
        <dbReference type="Proteomes" id="UP001209878"/>
    </source>
</evidence>
<dbReference type="PANTHER" id="PTHR16214">
    <property type="entry name" value="TRANSMEMBRANE PROTEIN 260"/>
    <property type="match status" value="1"/>
</dbReference>
<keyword evidence="1" id="KW-0812">Transmembrane</keyword>
<feature type="transmembrane region" description="Helical" evidence="1">
    <location>
        <begin position="186"/>
        <end position="217"/>
    </location>
</feature>
<dbReference type="Proteomes" id="UP001209878">
    <property type="component" value="Unassembled WGS sequence"/>
</dbReference>
<evidence type="ECO:0008006" key="4">
    <source>
        <dbReference type="Google" id="ProtNLM"/>
    </source>
</evidence>
<evidence type="ECO:0000313" key="2">
    <source>
        <dbReference type="EMBL" id="KAK2182241.1"/>
    </source>
</evidence>